<gene>
    <name evidence="2" type="ORF">UFOPK3364_01084</name>
</gene>
<feature type="region of interest" description="Disordered" evidence="1">
    <location>
        <begin position="59"/>
        <end position="80"/>
    </location>
</feature>
<proteinExistence type="predicted"/>
<organism evidence="2">
    <name type="scientific">freshwater metagenome</name>
    <dbReference type="NCBI Taxonomy" id="449393"/>
    <lineage>
        <taxon>unclassified sequences</taxon>
        <taxon>metagenomes</taxon>
        <taxon>ecological metagenomes</taxon>
    </lineage>
</organism>
<evidence type="ECO:0000313" key="2">
    <source>
        <dbReference type="EMBL" id="CAB4877241.1"/>
    </source>
</evidence>
<protein>
    <submittedName>
        <fullName evidence="2">Unannotated protein</fullName>
    </submittedName>
</protein>
<name>A0A6J7E375_9ZZZZ</name>
<dbReference type="EMBL" id="CAFBLO010000136">
    <property type="protein sequence ID" value="CAB4877241.1"/>
    <property type="molecule type" value="Genomic_DNA"/>
</dbReference>
<sequence length="149" mass="17076">MTGLVQFRWFDQPRFAGTTCRQRRKQLPRRRADDRSHLGRRVRRISDVQARYTVNQLIAETGGGGDRSDHDNERGGGTFLPRVTECRGDDVLGRQIEIGAGRHDDGVLAARFGKQWQVVTKFTESLCRLIASRENDSLNAWVSHQRRTQ</sequence>
<reference evidence="2" key="1">
    <citation type="submission" date="2020-05" db="EMBL/GenBank/DDBJ databases">
        <authorList>
            <person name="Chiriac C."/>
            <person name="Salcher M."/>
            <person name="Ghai R."/>
            <person name="Kavagutti S V."/>
        </authorList>
    </citation>
    <scope>NUCLEOTIDE SEQUENCE</scope>
</reference>
<evidence type="ECO:0000256" key="1">
    <source>
        <dbReference type="SAM" id="MobiDB-lite"/>
    </source>
</evidence>
<dbReference type="AlphaFoldDB" id="A0A6J7E375"/>
<accession>A0A6J7E375</accession>